<name>A0ABD3MNJ3_9STRA</name>
<organism evidence="2 3">
    <name type="scientific">Stephanodiscus triporus</name>
    <dbReference type="NCBI Taxonomy" id="2934178"/>
    <lineage>
        <taxon>Eukaryota</taxon>
        <taxon>Sar</taxon>
        <taxon>Stramenopiles</taxon>
        <taxon>Ochrophyta</taxon>
        <taxon>Bacillariophyta</taxon>
        <taxon>Coscinodiscophyceae</taxon>
        <taxon>Thalassiosirophycidae</taxon>
        <taxon>Stephanodiscales</taxon>
        <taxon>Stephanodiscaceae</taxon>
        <taxon>Stephanodiscus</taxon>
    </lineage>
</organism>
<gene>
    <name evidence="2" type="ORF">ACHAW5_001477</name>
</gene>
<evidence type="ECO:0000313" key="3">
    <source>
        <dbReference type="Proteomes" id="UP001530315"/>
    </source>
</evidence>
<protein>
    <recommendedName>
        <fullName evidence="4">C2H2-type domain-containing protein</fullName>
    </recommendedName>
</protein>
<evidence type="ECO:0008006" key="4">
    <source>
        <dbReference type="Google" id="ProtNLM"/>
    </source>
</evidence>
<sequence>MAANSSQISGLTDDSSSEADNDAIVLEPPTAAAAAAAANLPPLIASVWEHPLVEVIKVPLLNGLGNQKTTWRCLAPGCGKEWSGANSSKALAHGSRDKKYCLEVHVKAFSSQGTVSDGILQKREKSRGGGSGGFAAANSSLSRNADKGTSRGRQIDLLSSFDKSTVSGCNSADLDAAIAQLVYCKALPFSFCECPYFQRVIDVARSAPRGYKPPERGLLAGEMVDLAYTTQLE</sequence>
<dbReference type="AlphaFoldDB" id="A0ABD3MNJ3"/>
<feature type="region of interest" description="Disordered" evidence="1">
    <location>
        <begin position="124"/>
        <end position="149"/>
    </location>
</feature>
<reference evidence="2 3" key="1">
    <citation type="submission" date="2024-10" db="EMBL/GenBank/DDBJ databases">
        <title>Updated reference genomes for cyclostephanoid diatoms.</title>
        <authorList>
            <person name="Roberts W.R."/>
            <person name="Alverson A.J."/>
        </authorList>
    </citation>
    <scope>NUCLEOTIDE SEQUENCE [LARGE SCALE GENOMIC DNA]</scope>
    <source>
        <strain evidence="2 3">AJA276-08</strain>
    </source>
</reference>
<proteinExistence type="predicted"/>
<evidence type="ECO:0000313" key="2">
    <source>
        <dbReference type="EMBL" id="KAL3764411.1"/>
    </source>
</evidence>
<keyword evidence="3" id="KW-1185">Reference proteome</keyword>
<accession>A0ABD3MNJ3</accession>
<dbReference type="EMBL" id="JALLAZ020001774">
    <property type="protein sequence ID" value="KAL3764411.1"/>
    <property type="molecule type" value="Genomic_DNA"/>
</dbReference>
<comment type="caution">
    <text evidence="2">The sequence shown here is derived from an EMBL/GenBank/DDBJ whole genome shotgun (WGS) entry which is preliminary data.</text>
</comment>
<dbReference type="Proteomes" id="UP001530315">
    <property type="component" value="Unassembled WGS sequence"/>
</dbReference>
<evidence type="ECO:0000256" key="1">
    <source>
        <dbReference type="SAM" id="MobiDB-lite"/>
    </source>
</evidence>